<dbReference type="EMBL" id="JALKFT010000024">
    <property type="protein sequence ID" value="MCK9877976.1"/>
    <property type="molecule type" value="Genomic_DNA"/>
</dbReference>
<organism evidence="2 3">
    <name type="scientific">Frankia umida</name>
    <dbReference type="NCBI Taxonomy" id="573489"/>
    <lineage>
        <taxon>Bacteria</taxon>
        <taxon>Bacillati</taxon>
        <taxon>Actinomycetota</taxon>
        <taxon>Actinomycetes</taxon>
        <taxon>Frankiales</taxon>
        <taxon>Frankiaceae</taxon>
        <taxon>Frankia</taxon>
    </lineage>
</organism>
<dbReference type="Gene3D" id="3.40.50.12780">
    <property type="entry name" value="N-terminal domain of ligase-like"/>
    <property type="match status" value="2"/>
</dbReference>
<proteinExistence type="predicted"/>
<dbReference type="InterPro" id="IPR017523">
    <property type="entry name" value="Rv3268"/>
</dbReference>
<dbReference type="InterPro" id="IPR000873">
    <property type="entry name" value="AMP-dep_synth/lig_dom"/>
</dbReference>
<accession>A0ABT0K2D4</accession>
<evidence type="ECO:0000313" key="3">
    <source>
        <dbReference type="Proteomes" id="UP001201873"/>
    </source>
</evidence>
<dbReference type="Pfam" id="PF00501">
    <property type="entry name" value="AMP-binding"/>
    <property type="match status" value="1"/>
</dbReference>
<evidence type="ECO:0000259" key="1">
    <source>
        <dbReference type="Pfam" id="PF00501"/>
    </source>
</evidence>
<dbReference type="Proteomes" id="UP001201873">
    <property type="component" value="Unassembled WGS sequence"/>
</dbReference>
<reference evidence="2 3" key="1">
    <citation type="submission" date="2022-04" db="EMBL/GenBank/DDBJ databases">
        <title>Genome diversity in the genus Frankia.</title>
        <authorList>
            <person name="Carlos-Shanley C."/>
            <person name="Hahn D."/>
        </authorList>
    </citation>
    <scope>NUCLEOTIDE SEQUENCE [LARGE SCALE GENOMIC DNA]</scope>
    <source>
        <strain evidence="2 3">Ag45/Mut15</strain>
    </source>
</reference>
<evidence type="ECO:0000313" key="2">
    <source>
        <dbReference type="EMBL" id="MCK9877976.1"/>
    </source>
</evidence>
<sequence>MSTPNATSATSSRLVRAADLILAAPAVADDEATSATGTGLPGMGARGIADLLARRLAADPSRPLVTFYDDETGERVEFSATTLDNWVAKTANMLVDTLGLGPGDRVGMDLPPHWLALVIALATWSAGGDLVVAQQPTDQQPTDQPGASSKVAALAPTTPLHVLFVAQDRLDAAVDLDVDETVALSLRPLGGRMTRSIPGVLDYAVEVPSHGDRFGAPPPPSVQADLVRRALRTAVGWRLGASDRLLVTATPSSTTGLLGGLLAPLSAGASVVLCRRLDPDLLTRRIEAERVTAIVTDTPTVDGPAVDARSGWPGEAAAGVRVLRLPASA</sequence>
<name>A0ABT0K2D4_9ACTN</name>
<feature type="domain" description="AMP-dependent synthetase/ligase" evidence="1">
    <location>
        <begin position="54"/>
        <end position="132"/>
    </location>
</feature>
<protein>
    <submittedName>
        <fullName evidence="2">TIGR03089 family protein</fullName>
    </submittedName>
</protein>
<dbReference type="NCBIfam" id="TIGR03089">
    <property type="entry name" value="TIGR03089 family protein"/>
    <property type="match status" value="1"/>
</dbReference>
<dbReference type="RefSeq" id="WP_248826133.1">
    <property type="nucleotide sequence ID" value="NZ_JALKFT010000024.1"/>
</dbReference>
<comment type="caution">
    <text evidence="2">The sequence shown here is derived from an EMBL/GenBank/DDBJ whole genome shotgun (WGS) entry which is preliminary data.</text>
</comment>
<gene>
    <name evidence="2" type="ORF">MXD59_19730</name>
</gene>
<dbReference type="InterPro" id="IPR042099">
    <property type="entry name" value="ANL_N_sf"/>
</dbReference>
<keyword evidence="3" id="KW-1185">Reference proteome</keyword>
<dbReference type="SUPFAM" id="SSF56801">
    <property type="entry name" value="Acetyl-CoA synthetase-like"/>
    <property type="match status" value="1"/>
</dbReference>